<dbReference type="Proteomes" id="UP001218218">
    <property type="component" value="Unassembled WGS sequence"/>
</dbReference>
<feature type="domain" description="Peptidase A1" evidence="2">
    <location>
        <begin position="18"/>
        <end position="405"/>
    </location>
</feature>
<dbReference type="InterPro" id="IPR034164">
    <property type="entry name" value="Pepsin-like_dom"/>
</dbReference>
<dbReference type="PROSITE" id="PS51767">
    <property type="entry name" value="PEPTIDASE_A1"/>
    <property type="match status" value="1"/>
</dbReference>
<keyword evidence="3" id="KW-0378">Hydrolase</keyword>
<evidence type="ECO:0000313" key="4">
    <source>
        <dbReference type="Proteomes" id="UP001218218"/>
    </source>
</evidence>
<sequence length="410" mass="43535">GNGTSTVALDVSRFETEYLVNVTIGGQDFTVIVDTGRQMLHLGKLSPINLIAIKFRSVDTWVVQRGFNCVDANGTSVPQSVCAFGTDGFDTNASTTFESFPDVKANLRFGNGAVLNGSVGFDTVTVGGVSVSHQEFVVPDSIAGLSGNGILSGLLGLAFPSLTAVHNITDGTRALYDPFFFTAVKQKKLKNSIFSVSIDRGTIEGRGNDPVEHNVGFLSFGGMPPVPVVNTSVTVPIQGYTVVNSTGIPSEGPDAMFFFYTVDIQSYTFPGSDTVVTTSNNTILDSGTTFNLLPDDVAAVFATGFNPPATLITNPLNDRPIYIVDCNATAPEFQVTLGGKRFSIDPRDQIVASGKFDNGTIACASGTQPISAISLGFDTQFILGDVFLHNVVSTFNPIDREVTLTQRAEY</sequence>
<keyword evidence="3" id="KW-0645">Protease</keyword>
<dbReference type="InterPro" id="IPR021109">
    <property type="entry name" value="Peptidase_aspartic_dom_sf"/>
</dbReference>
<evidence type="ECO:0000256" key="1">
    <source>
        <dbReference type="ARBA" id="ARBA00007447"/>
    </source>
</evidence>
<dbReference type="Pfam" id="PF00026">
    <property type="entry name" value="Asp"/>
    <property type="match status" value="1"/>
</dbReference>
<dbReference type="GO" id="GO:0000324">
    <property type="term" value="C:fungal-type vacuole"/>
    <property type="evidence" value="ECO:0007669"/>
    <property type="project" value="TreeGrafter"/>
</dbReference>
<evidence type="ECO:0000313" key="3">
    <source>
        <dbReference type="EMBL" id="KAJ7351513.1"/>
    </source>
</evidence>
<comment type="similarity">
    <text evidence="1">Belongs to the peptidase A1 family.</text>
</comment>
<dbReference type="PRINTS" id="PR00792">
    <property type="entry name" value="PEPSIN"/>
</dbReference>
<dbReference type="SUPFAM" id="SSF50630">
    <property type="entry name" value="Acid proteases"/>
    <property type="match status" value="1"/>
</dbReference>
<comment type="caution">
    <text evidence="3">The sequence shown here is derived from an EMBL/GenBank/DDBJ whole genome shotgun (WGS) entry which is preliminary data.</text>
</comment>
<accession>A0AAD7ETU8</accession>
<dbReference type="InterPro" id="IPR001461">
    <property type="entry name" value="Aspartic_peptidase_A1"/>
</dbReference>
<protein>
    <submittedName>
        <fullName evidence="3">Acid protease</fullName>
    </submittedName>
</protein>
<dbReference type="InterPro" id="IPR033121">
    <property type="entry name" value="PEPTIDASE_A1"/>
</dbReference>
<gene>
    <name evidence="3" type="ORF">DFH08DRAFT_694422</name>
</gene>
<name>A0AAD7ETU8_9AGAR</name>
<dbReference type="GO" id="GO:0006508">
    <property type="term" value="P:proteolysis"/>
    <property type="evidence" value="ECO:0007669"/>
    <property type="project" value="UniProtKB-KW"/>
</dbReference>
<dbReference type="PANTHER" id="PTHR47966:SF47">
    <property type="entry name" value="ENDOPEPTIDASE, PUTATIVE (AFU_ORTHOLOGUE AFUA_3G01220)-RELATED"/>
    <property type="match status" value="1"/>
</dbReference>
<dbReference type="AlphaFoldDB" id="A0AAD7ETU8"/>
<dbReference type="EMBL" id="JARIHO010000013">
    <property type="protein sequence ID" value="KAJ7351513.1"/>
    <property type="molecule type" value="Genomic_DNA"/>
</dbReference>
<reference evidence="3" key="1">
    <citation type="submission" date="2023-03" db="EMBL/GenBank/DDBJ databases">
        <title>Massive genome expansion in bonnet fungi (Mycena s.s.) driven by repeated elements and novel gene families across ecological guilds.</title>
        <authorList>
            <consortium name="Lawrence Berkeley National Laboratory"/>
            <person name="Harder C.B."/>
            <person name="Miyauchi S."/>
            <person name="Viragh M."/>
            <person name="Kuo A."/>
            <person name="Thoen E."/>
            <person name="Andreopoulos B."/>
            <person name="Lu D."/>
            <person name="Skrede I."/>
            <person name="Drula E."/>
            <person name="Henrissat B."/>
            <person name="Morin E."/>
            <person name="Kohler A."/>
            <person name="Barry K."/>
            <person name="LaButti K."/>
            <person name="Morin E."/>
            <person name="Salamov A."/>
            <person name="Lipzen A."/>
            <person name="Mereny Z."/>
            <person name="Hegedus B."/>
            <person name="Baldrian P."/>
            <person name="Stursova M."/>
            <person name="Weitz H."/>
            <person name="Taylor A."/>
            <person name="Grigoriev I.V."/>
            <person name="Nagy L.G."/>
            <person name="Martin F."/>
            <person name="Kauserud H."/>
        </authorList>
    </citation>
    <scope>NUCLEOTIDE SEQUENCE</scope>
    <source>
        <strain evidence="3">CBHHK002</strain>
    </source>
</reference>
<proteinExistence type="inferred from homology"/>
<dbReference type="CDD" id="cd05471">
    <property type="entry name" value="pepsin_like"/>
    <property type="match status" value="1"/>
</dbReference>
<evidence type="ECO:0000259" key="2">
    <source>
        <dbReference type="PROSITE" id="PS51767"/>
    </source>
</evidence>
<dbReference type="PANTHER" id="PTHR47966">
    <property type="entry name" value="BETA-SITE APP-CLEAVING ENZYME, ISOFORM A-RELATED"/>
    <property type="match status" value="1"/>
</dbReference>
<dbReference type="Gene3D" id="2.40.70.10">
    <property type="entry name" value="Acid Proteases"/>
    <property type="match status" value="2"/>
</dbReference>
<organism evidence="3 4">
    <name type="scientific">Mycena albidolilacea</name>
    <dbReference type="NCBI Taxonomy" id="1033008"/>
    <lineage>
        <taxon>Eukaryota</taxon>
        <taxon>Fungi</taxon>
        <taxon>Dikarya</taxon>
        <taxon>Basidiomycota</taxon>
        <taxon>Agaricomycotina</taxon>
        <taxon>Agaricomycetes</taxon>
        <taxon>Agaricomycetidae</taxon>
        <taxon>Agaricales</taxon>
        <taxon>Marasmiineae</taxon>
        <taxon>Mycenaceae</taxon>
        <taxon>Mycena</taxon>
    </lineage>
</organism>
<keyword evidence="4" id="KW-1185">Reference proteome</keyword>
<dbReference type="GO" id="GO:0004190">
    <property type="term" value="F:aspartic-type endopeptidase activity"/>
    <property type="evidence" value="ECO:0007669"/>
    <property type="project" value="InterPro"/>
</dbReference>
<feature type="non-terminal residue" evidence="3">
    <location>
        <position position="410"/>
    </location>
</feature>